<reference evidence="7" key="1">
    <citation type="submission" date="2022-08" db="EMBL/GenBank/DDBJ databases">
        <title>Genomic Encyclopedia of Type Strains, Phase V (KMG-V): Genome sequencing to study the core and pangenomes of soil and plant-associated prokaryotes.</title>
        <authorList>
            <person name="Whitman W."/>
        </authorList>
    </citation>
    <scope>NUCLEOTIDE SEQUENCE</scope>
    <source>
        <strain evidence="7">SP2016B</strain>
    </source>
</reference>
<keyword evidence="3" id="KW-0378">Hydrolase</keyword>
<evidence type="ECO:0000256" key="3">
    <source>
        <dbReference type="ARBA" id="ARBA00022801"/>
    </source>
</evidence>
<feature type="compositionally biased region" description="Polar residues" evidence="4">
    <location>
        <begin position="486"/>
        <end position="507"/>
    </location>
</feature>
<dbReference type="InterPro" id="IPR026444">
    <property type="entry name" value="Secre_tail"/>
</dbReference>
<organism evidence="7 8">
    <name type="scientific">Salinibacter ruber</name>
    <dbReference type="NCBI Taxonomy" id="146919"/>
    <lineage>
        <taxon>Bacteria</taxon>
        <taxon>Pseudomonadati</taxon>
        <taxon>Rhodothermota</taxon>
        <taxon>Rhodothermia</taxon>
        <taxon>Rhodothermales</taxon>
        <taxon>Salinibacteraceae</taxon>
        <taxon>Salinibacter</taxon>
    </lineage>
</organism>
<dbReference type="SUPFAM" id="SSF141072">
    <property type="entry name" value="CalX-like"/>
    <property type="match status" value="1"/>
</dbReference>
<dbReference type="PANTHER" id="PTHR33607">
    <property type="entry name" value="ENDONUCLEASE-1"/>
    <property type="match status" value="1"/>
</dbReference>
<dbReference type="SUPFAM" id="SSF54060">
    <property type="entry name" value="His-Me finger endonucleases"/>
    <property type="match status" value="1"/>
</dbReference>
<dbReference type="RefSeq" id="WP_119842332.1">
    <property type="nucleotide sequence ID" value="NZ_CP020719.1"/>
</dbReference>
<feature type="region of interest" description="Disordered" evidence="4">
    <location>
        <begin position="1098"/>
        <end position="1125"/>
    </location>
</feature>
<evidence type="ECO:0000256" key="4">
    <source>
        <dbReference type="SAM" id="MobiDB-lite"/>
    </source>
</evidence>
<dbReference type="Proteomes" id="UP001155034">
    <property type="component" value="Unassembled WGS sequence"/>
</dbReference>
<dbReference type="GO" id="GO:0016787">
    <property type="term" value="F:hydrolase activity"/>
    <property type="evidence" value="ECO:0007669"/>
    <property type="project" value="UniProtKB-KW"/>
</dbReference>
<comment type="similarity">
    <text evidence="1">Belongs to the EndA/NucM nuclease family.</text>
</comment>
<dbReference type="InterPro" id="IPR044925">
    <property type="entry name" value="His-Me_finger_sf"/>
</dbReference>
<dbReference type="InterPro" id="IPR025965">
    <property type="entry name" value="FlgD/Vpr_Ig-like"/>
</dbReference>
<dbReference type="EMBL" id="JANTYZ010000008">
    <property type="protein sequence ID" value="MCS3866069.1"/>
    <property type="molecule type" value="Genomic_DNA"/>
</dbReference>
<feature type="domain" description="FlgD/Vpr Ig-like" evidence="6">
    <location>
        <begin position="1163"/>
        <end position="1227"/>
    </location>
</feature>
<protein>
    <submittedName>
        <fullName evidence="7">Endonuclease I</fullName>
    </submittedName>
</protein>
<sequence length="1239" mass="133303">MNWSRWWPVGLVVIIVAVGVAPAQAQQSISEARDEPLGTEVTVEGTVTRAYGAYARIQDESGPTGASAIVIRQTSGSNSMAFQDAIEAGEIQPGTTLEVTGSTSAFNGIIQINNDDLGSFEVKAQGEPPSPQTVTLEDLSQNGEEYESELLRIEGLRFVSASGTFANGTTYTVEDGEGRTREFRVQNDDETEIGGTSIPGGVFAFEGVLGQFNGGGAGADEPDEGYQVIPVRKSDLQSSLSFSFNRLFARTEEGGGSVSVQVQVFNKETDEDISVTAEVGPASTAKNGTDVTGFDSPQTLTFSGTDPEPKTLTLDPVDDSEQEGVERLEVVLSTDDGDVSSPNRFTLWILDNPTAQSPLVAGDSNEVLLDSLRQRYGNPPTLGYDAARDSLYRSILNEQGTVETIYGGFQATADPDGDATTQLLDQDVNTEHLWPRSKGAEEEPALSNMYILAPAWSEANSYRCNYPYTEIDDSNAERWIRAKMVQSESPSTERGTYTESVGNTCGSPSDDGQFEPRHSRKGDVARAAFYFAMAYPNRADLSFLETQRETLLEWHREDPVDATELRRSLAKASYQGNRVNPFILDSTLAERAYEEGVPGPGMVAIADAREQGAGQTVTVEGVVTRVGPEGPYLQDDTGALYVFETSGSFGQNLGGTIREGTRLEVTGTLEFYNGLLELTGVAENGYEVLSQDSPLPEAPTLTLGEIAQGGDAYESALVQVEDFAIEAGGDKQFQEDTNYPISDGSGELVLRVPKGADLAGADIPDRATFQGVLGQFNDAGVGADEPDEGYQLLGLAPDDLEAELSGETTVDVTRSFGDPSTVDSYRLVALPGQVDQALASTLSGEAGVGWQAYWDDGSDQDPFIKFDGGDQFDFRPGRGFWVLSTSDWSVETTIPTVNVQNGETKIPLHDGWNIISNPLPRNVQWSAVQSANEGTLRALQAWDGSSFQETSTFVSAVEGEAFYFLNDQELEQLAIPLSSSEGTITNVATESRATRTVELVAKRKGRATARVEVGEHPAAADGKDGQDLVAPPSRFADLSLSVRAPFADAVPERQDQLARDVRPTGTPGQTYTLALRADTTGPVTLRAASLPQSPQVDVSLVDPATGRSHDLRTDGPMTLTAGPDPSRIQLLVGRSSYVASEADERLPESLTVQAPAPNPFRNQITLKYALPEAQDVTVAVFDLLGRRVRTLVEGRQEAGPHRVSWDGMNASQRQLASGAYFLRVSTDEKQHVEKVVLVR</sequence>
<keyword evidence="5" id="KW-0732">Signal</keyword>
<dbReference type="Gene3D" id="2.60.40.4070">
    <property type="match status" value="1"/>
</dbReference>
<keyword evidence="2" id="KW-0540">Nuclease</keyword>
<feature type="signal peptide" evidence="5">
    <location>
        <begin position="1"/>
        <end position="25"/>
    </location>
</feature>
<evidence type="ECO:0000256" key="5">
    <source>
        <dbReference type="SAM" id="SignalP"/>
    </source>
</evidence>
<dbReference type="Pfam" id="PF13860">
    <property type="entry name" value="FlgD_ig"/>
    <property type="match status" value="1"/>
</dbReference>
<feature type="chain" id="PRO_5040817286" evidence="5">
    <location>
        <begin position="26"/>
        <end position="1239"/>
    </location>
</feature>
<evidence type="ECO:0000256" key="2">
    <source>
        <dbReference type="ARBA" id="ARBA00022722"/>
    </source>
</evidence>
<keyword evidence="7" id="KW-0255">Endonuclease</keyword>
<evidence type="ECO:0000256" key="1">
    <source>
        <dbReference type="ARBA" id="ARBA00006429"/>
    </source>
</evidence>
<comment type="caution">
    <text evidence="7">The sequence shown here is derived from an EMBL/GenBank/DDBJ whole genome shotgun (WGS) entry which is preliminary data.</text>
</comment>
<dbReference type="InterPro" id="IPR038081">
    <property type="entry name" value="CalX-like_sf"/>
</dbReference>
<dbReference type="Pfam" id="PF04231">
    <property type="entry name" value="Endonuclease_1"/>
    <property type="match status" value="1"/>
</dbReference>
<dbReference type="GO" id="GO:0004519">
    <property type="term" value="F:endonuclease activity"/>
    <property type="evidence" value="ECO:0007669"/>
    <property type="project" value="UniProtKB-KW"/>
</dbReference>
<proteinExistence type="inferred from homology"/>
<feature type="region of interest" description="Disordered" evidence="4">
    <location>
        <begin position="485"/>
        <end position="518"/>
    </location>
</feature>
<evidence type="ECO:0000313" key="8">
    <source>
        <dbReference type="Proteomes" id="UP001155034"/>
    </source>
</evidence>
<dbReference type="PANTHER" id="PTHR33607:SF2">
    <property type="entry name" value="ENDONUCLEASE-1"/>
    <property type="match status" value="1"/>
</dbReference>
<dbReference type="AlphaFoldDB" id="A0A9X2U3B9"/>
<evidence type="ECO:0000313" key="7">
    <source>
        <dbReference type="EMBL" id="MCS3866069.1"/>
    </source>
</evidence>
<gene>
    <name evidence="7" type="ORF">GGP82_002638</name>
</gene>
<dbReference type="Gene3D" id="2.60.40.2030">
    <property type="match status" value="1"/>
</dbReference>
<name>A0A9X2U3B9_9BACT</name>
<dbReference type="NCBIfam" id="TIGR04183">
    <property type="entry name" value="Por_Secre_tail"/>
    <property type="match status" value="1"/>
</dbReference>
<dbReference type="InterPro" id="IPR007346">
    <property type="entry name" value="Endonuclease-I"/>
</dbReference>
<evidence type="ECO:0000259" key="6">
    <source>
        <dbReference type="Pfam" id="PF13860"/>
    </source>
</evidence>
<accession>A0A9X2U3B9</accession>